<reference evidence="1" key="1">
    <citation type="submission" date="2021-01" db="EMBL/GenBank/DDBJ databases">
        <authorList>
            <person name="Corre E."/>
            <person name="Pelletier E."/>
            <person name="Niang G."/>
            <person name="Scheremetjew M."/>
            <person name="Finn R."/>
            <person name="Kale V."/>
            <person name="Holt S."/>
            <person name="Cochrane G."/>
            <person name="Meng A."/>
            <person name="Brown T."/>
            <person name="Cohen L."/>
        </authorList>
    </citation>
    <scope>NUCLEOTIDE SEQUENCE</scope>
    <source>
        <strain evidence="1">CCMP645</strain>
    </source>
</reference>
<organism evidence="1">
    <name type="scientific">Chrysotila carterae</name>
    <name type="common">Marine alga</name>
    <name type="synonym">Syracosphaera carterae</name>
    <dbReference type="NCBI Taxonomy" id="13221"/>
    <lineage>
        <taxon>Eukaryota</taxon>
        <taxon>Haptista</taxon>
        <taxon>Haptophyta</taxon>
        <taxon>Prymnesiophyceae</taxon>
        <taxon>Isochrysidales</taxon>
        <taxon>Isochrysidaceae</taxon>
        <taxon>Chrysotila</taxon>
    </lineage>
</organism>
<proteinExistence type="predicted"/>
<sequence>MPILRRAAIMSGKPIPLLDARALRTALRAFSVLFACRRAARTLTLPTHGRIRRRNGDVHQYICAAENYKPDKLIDCQISKEFSELYGKPVLICKRKDPY</sequence>
<name>A0A7S4C5S2_CHRCT</name>
<protein>
    <submittedName>
        <fullName evidence="1">Uncharacterized protein</fullName>
    </submittedName>
</protein>
<dbReference type="AlphaFoldDB" id="A0A7S4C5S2"/>
<gene>
    <name evidence="1" type="ORF">PCAR00345_LOCUS40565</name>
</gene>
<accession>A0A7S4C5S2</accession>
<dbReference type="EMBL" id="HBIZ01066120">
    <property type="protein sequence ID" value="CAE0787857.1"/>
    <property type="molecule type" value="Transcribed_RNA"/>
</dbReference>
<evidence type="ECO:0000313" key="1">
    <source>
        <dbReference type="EMBL" id="CAE0787857.1"/>
    </source>
</evidence>